<dbReference type="PANTHER" id="PTHR30537">
    <property type="entry name" value="HTH-TYPE TRANSCRIPTIONAL REGULATOR"/>
    <property type="match status" value="1"/>
</dbReference>
<dbReference type="Gene3D" id="3.40.190.290">
    <property type="match status" value="1"/>
</dbReference>
<proteinExistence type="inferred from homology"/>
<gene>
    <name evidence="3" type="ORF">NCTC5050_04373</name>
</gene>
<dbReference type="Pfam" id="PF03466">
    <property type="entry name" value="LysR_substrate"/>
    <property type="match status" value="1"/>
</dbReference>
<dbReference type="GO" id="GO:0003700">
    <property type="term" value="F:DNA-binding transcription factor activity"/>
    <property type="evidence" value="ECO:0007669"/>
    <property type="project" value="TreeGrafter"/>
</dbReference>
<sequence>MAVNGNLSAGISSLLLEAAVAGCGIAMLPELEARGAIASGTLEVVLPEWTPKALSVYGIYLSRDYQPDGLPLFLDALQRRLGEETGHG</sequence>
<dbReference type="AlphaFoldDB" id="A0A378B291"/>
<dbReference type="Proteomes" id="UP000255382">
    <property type="component" value="Unassembled WGS sequence"/>
</dbReference>
<dbReference type="InterPro" id="IPR005119">
    <property type="entry name" value="LysR_subst-bd"/>
</dbReference>
<dbReference type="SUPFAM" id="SSF53850">
    <property type="entry name" value="Periplasmic binding protein-like II"/>
    <property type="match status" value="1"/>
</dbReference>
<evidence type="ECO:0000256" key="1">
    <source>
        <dbReference type="ARBA" id="ARBA00009437"/>
    </source>
</evidence>
<evidence type="ECO:0000313" key="4">
    <source>
        <dbReference type="Proteomes" id="UP000255382"/>
    </source>
</evidence>
<organism evidence="3 4">
    <name type="scientific">Klebsiella pneumoniae subsp. ozaenae</name>
    <dbReference type="NCBI Taxonomy" id="574"/>
    <lineage>
        <taxon>Bacteria</taxon>
        <taxon>Pseudomonadati</taxon>
        <taxon>Pseudomonadota</taxon>
        <taxon>Gammaproteobacteria</taxon>
        <taxon>Enterobacterales</taxon>
        <taxon>Enterobacteriaceae</taxon>
        <taxon>Klebsiella/Raoultella group</taxon>
        <taxon>Klebsiella</taxon>
        <taxon>Klebsiella pneumoniae complex</taxon>
    </lineage>
</organism>
<dbReference type="EMBL" id="UGLZ01000005">
    <property type="protein sequence ID" value="STV27293.1"/>
    <property type="molecule type" value="Genomic_DNA"/>
</dbReference>
<comment type="similarity">
    <text evidence="1">Belongs to the LysR transcriptional regulatory family.</text>
</comment>
<dbReference type="InterPro" id="IPR058163">
    <property type="entry name" value="LysR-type_TF_proteobact-type"/>
</dbReference>
<feature type="domain" description="LysR substrate-binding" evidence="2">
    <location>
        <begin position="4"/>
        <end position="81"/>
    </location>
</feature>
<protein>
    <submittedName>
        <fullName evidence="3">LysR family transcriptional regulator</fullName>
    </submittedName>
</protein>
<dbReference type="PANTHER" id="PTHR30537:SF5">
    <property type="entry name" value="HTH-TYPE TRANSCRIPTIONAL ACTIVATOR TTDR-RELATED"/>
    <property type="match status" value="1"/>
</dbReference>
<dbReference type="GO" id="GO:0006351">
    <property type="term" value="P:DNA-templated transcription"/>
    <property type="evidence" value="ECO:0007669"/>
    <property type="project" value="TreeGrafter"/>
</dbReference>
<evidence type="ECO:0000259" key="2">
    <source>
        <dbReference type="Pfam" id="PF03466"/>
    </source>
</evidence>
<reference evidence="3 4" key="1">
    <citation type="submission" date="2018-06" db="EMBL/GenBank/DDBJ databases">
        <authorList>
            <consortium name="Pathogen Informatics"/>
            <person name="Doyle S."/>
        </authorList>
    </citation>
    <scope>NUCLEOTIDE SEQUENCE [LARGE SCALE GENOMIC DNA]</scope>
    <source>
        <strain evidence="3 4">NCTC5050</strain>
    </source>
</reference>
<dbReference type="GO" id="GO:0043565">
    <property type="term" value="F:sequence-specific DNA binding"/>
    <property type="evidence" value="ECO:0007669"/>
    <property type="project" value="TreeGrafter"/>
</dbReference>
<evidence type="ECO:0000313" key="3">
    <source>
        <dbReference type="EMBL" id="STV27293.1"/>
    </source>
</evidence>
<accession>A0A378B291</accession>
<keyword evidence="4" id="KW-1185">Reference proteome</keyword>
<name>A0A378B291_KLEPO</name>